<reference evidence="2 3" key="1">
    <citation type="submission" date="2019-01" db="EMBL/GenBank/DDBJ databases">
        <title>Genome sequencing of the rare red list fungi Fomitopsis rosea.</title>
        <authorList>
            <person name="Buettner E."/>
            <person name="Kellner H."/>
        </authorList>
    </citation>
    <scope>NUCLEOTIDE SEQUENCE [LARGE SCALE GENOMIC DNA]</scope>
    <source>
        <strain evidence="2 3">DSM 105464</strain>
    </source>
</reference>
<protein>
    <submittedName>
        <fullName evidence="2">Uncharacterized protein</fullName>
    </submittedName>
</protein>
<feature type="region of interest" description="Disordered" evidence="1">
    <location>
        <begin position="229"/>
        <end position="260"/>
    </location>
</feature>
<sequence length="514" mass="55310">MFLLAGAALRALRGRYGSQLVGIGRRHLTAVLRGAQYLPLRGYRFILQTLSHRTPGLPPSSEDDRDPSPVSDTPPPPQTDAEARSLAQPDSLETEAESQSLAQPSSLATGAGPLLPAEANESPEVAEPEPNHGVSPRSEEDVISSVSESSTDPLGFPEPAVPLTMERLPQTQLAYPRQLTDTVGPALPDNHGPLAGTTAVTTWLQSEQLRLTVVVCILGFLAYRAHQRTTRRTETPNLRLTNPRVPDGQQPQTQSAADLESPALASQNLICPNFWDAPGTVTDFDTFRYSFEYSDRKGKSKSSTSDDSSALVEKTAVAVPQHSGNAHDATPDIPITVTPTGISTASSGSTPSLPVPTATTASAGPGLMPPVGTAPAPQLPVPMRETADTPDAEFEELANRLCRMEQSDPSRYRWLKSFIPDSDLRAVAPGDEPVGGAAEDADTNAAIFEELRVATMLRRMESSPLWRWRYRVLRGLIARPGSDMSTRARDLDELAGTSTSSRDAAPLARWRHID</sequence>
<accession>A0A4Y9XZL3</accession>
<proteinExistence type="predicted"/>
<feature type="region of interest" description="Disordered" evidence="1">
    <location>
        <begin position="52"/>
        <end position="161"/>
    </location>
</feature>
<dbReference type="AlphaFoldDB" id="A0A4Y9XZL3"/>
<organism evidence="2 3">
    <name type="scientific">Rhodofomes roseus</name>
    <dbReference type="NCBI Taxonomy" id="34475"/>
    <lineage>
        <taxon>Eukaryota</taxon>
        <taxon>Fungi</taxon>
        <taxon>Dikarya</taxon>
        <taxon>Basidiomycota</taxon>
        <taxon>Agaricomycotina</taxon>
        <taxon>Agaricomycetes</taxon>
        <taxon>Polyporales</taxon>
        <taxon>Rhodofomes</taxon>
    </lineage>
</organism>
<dbReference type="EMBL" id="SEKV01000584">
    <property type="protein sequence ID" value="TFY55520.1"/>
    <property type="molecule type" value="Genomic_DNA"/>
</dbReference>
<feature type="compositionally biased region" description="Polar residues" evidence="1">
    <location>
        <begin position="97"/>
        <end position="108"/>
    </location>
</feature>
<feature type="compositionally biased region" description="Polar residues" evidence="1">
    <location>
        <begin position="343"/>
        <end position="362"/>
    </location>
</feature>
<evidence type="ECO:0000313" key="3">
    <source>
        <dbReference type="Proteomes" id="UP000298390"/>
    </source>
</evidence>
<name>A0A4Y9XZL3_9APHY</name>
<comment type="caution">
    <text evidence="2">The sequence shown here is derived from an EMBL/GenBank/DDBJ whole genome shotgun (WGS) entry which is preliminary data.</text>
</comment>
<feature type="region of interest" description="Disordered" evidence="1">
    <location>
        <begin position="343"/>
        <end position="367"/>
    </location>
</feature>
<dbReference type="Proteomes" id="UP000298390">
    <property type="component" value="Unassembled WGS sequence"/>
</dbReference>
<gene>
    <name evidence="2" type="ORF">EVJ58_g8202</name>
</gene>
<evidence type="ECO:0000256" key="1">
    <source>
        <dbReference type="SAM" id="MobiDB-lite"/>
    </source>
</evidence>
<evidence type="ECO:0000313" key="2">
    <source>
        <dbReference type="EMBL" id="TFY55520.1"/>
    </source>
</evidence>